<dbReference type="CDD" id="cd06173">
    <property type="entry name" value="MFS_MefA_like"/>
    <property type="match status" value="1"/>
</dbReference>
<evidence type="ECO:0000256" key="4">
    <source>
        <dbReference type="ARBA" id="ARBA00022989"/>
    </source>
</evidence>
<feature type="transmembrane region" description="Helical" evidence="6">
    <location>
        <begin position="251"/>
        <end position="274"/>
    </location>
</feature>
<dbReference type="PROSITE" id="PS51257">
    <property type="entry name" value="PROKAR_LIPOPROTEIN"/>
    <property type="match status" value="1"/>
</dbReference>
<feature type="domain" description="Major facilitator superfamily (MFS) profile" evidence="7">
    <location>
        <begin position="217"/>
        <end position="410"/>
    </location>
</feature>
<keyword evidence="9" id="KW-1185">Reference proteome</keyword>
<feature type="transmembrane region" description="Helical" evidence="6">
    <location>
        <begin position="216"/>
        <end position="239"/>
    </location>
</feature>
<feature type="transmembrane region" description="Helical" evidence="6">
    <location>
        <begin position="43"/>
        <end position="63"/>
    </location>
</feature>
<dbReference type="GO" id="GO:0005886">
    <property type="term" value="C:plasma membrane"/>
    <property type="evidence" value="ECO:0007669"/>
    <property type="project" value="UniProtKB-SubCell"/>
</dbReference>
<evidence type="ECO:0000256" key="2">
    <source>
        <dbReference type="ARBA" id="ARBA00022475"/>
    </source>
</evidence>
<keyword evidence="2" id="KW-1003">Cell membrane</keyword>
<dbReference type="PROSITE" id="PS50850">
    <property type="entry name" value="MFS"/>
    <property type="match status" value="2"/>
</dbReference>
<feature type="domain" description="Major facilitator superfamily (MFS) profile" evidence="7">
    <location>
        <begin position="1"/>
        <end position="190"/>
    </location>
</feature>
<feature type="transmembrane region" description="Helical" evidence="6">
    <location>
        <begin position="70"/>
        <end position="89"/>
    </location>
</feature>
<dbReference type="Gene3D" id="1.20.1250.20">
    <property type="entry name" value="MFS general substrate transporter like domains"/>
    <property type="match status" value="1"/>
</dbReference>
<evidence type="ECO:0000256" key="3">
    <source>
        <dbReference type="ARBA" id="ARBA00022692"/>
    </source>
</evidence>
<dbReference type="PROSITE" id="PS00216">
    <property type="entry name" value="SUGAR_TRANSPORT_1"/>
    <property type="match status" value="1"/>
</dbReference>
<dbReference type="GO" id="GO:0022857">
    <property type="term" value="F:transmembrane transporter activity"/>
    <property type="evidence" value="ECO:0007669"/>
    <property type="project" value="InterPro"/>
</dbReference>
<organism evidence="8 9">
    <name type="scientific">Actinokineospora terrae</name>
    <dbReference type="NCBI Taxonomy" id="155974"/>
    <lineage>
        <taxon>Bacteria</taxon>
        <taxon>Bacillati</taxon>
        <taxon>Actinomycetota</taxon>
        <taxon>Actinomycetes</taxon>
        <taxon>Pseudonocardiales</taxon>
        <taxon>Pseudonocardiaceae</taxon>
        <taxon>Actinokineospora</taxon>
    </lineage>
</organism>
<dbReference type="InterPro" id="IPR011701">
    <property type="entry name" value="MFS"/>
</dbReference>
<feature type="transmembrane region" description="Helical" evidence="6">
    <location>
        <begin position="367"/>
        <end position="391"/>
    </location>
</feature>
<dbReference type="InterPro" id="IPR036259">
    <property type="entry name" value="MFS_trans_sf"/>
</dbReference>
<dbReference type="SUPFAM" id="SSF103473">
    <property type="entry name" value="MFS general substrate transporter"/>
    <property type="match status" value="1"/>
</dbReference>
<evidence type="ECO:0000256" key="6">
    <source>
        <dbReference type="SAM" id="Phobius"/>
    </source>
</evidence>
<comment type="subcellular location">
    <subcellularLocation>
        <location evidence="1">Cell membrane</location>
        <topology evidence="1">Multi-pass membrane protein</topology>
    </subcellularLocation>
</comment>
<sequence>MRRLPLVALLAANAFSACGSIMTVLAVPWFVLATTGSAARTGLTAGAEVVGVVIASLLAGPVVDRFGRRVVSVTSDLVAAVVVSTIPLLHGTVGLPFWALLALAVALGSAAAPGQTARQSMMPGLIALTGVDTERAASAYDGVSRGARMLGAPLAGVLIAVLGSQPVLLVDAGTFLVSALLVRLFVPRVTAAPQDAPGSYLTRMRRGLAYLRQDRLMLGIVVMVSATNLLDAAFFSVLMPVYAKDVLHSSIALGLMAGTFNAAALTGSLLYAWAGPRLPRHLTYTLAFLLSGAPRFVVLALGAPLPVVLALWAVLGLGVGAINPILGAVEYERVPEAVLPMVFGVMHAAAFCGMPLGAALAGLSVEAIGLFPTLSGCAALYLVATTTPALFRVWRQLDRRPEHPPVPVAA</sequence>
<evidence type="ECO:0000256" key="1">
    <source>
        <dbReference type="ARBA" id="ARBA00004651"/>
    </source>
</evidence>
<gene>
    <name evidence="8" type="ORF">SAMN04487818_102485</name>
</gene>
<keyword evidence="4 6" id="KW-1133">Transmembrane helix</keyword>
<dbReference type="PANTHER" id="PTHR23513">
    <property type="entry name" value="INTEGRAL MEMBRANE EFFLUX PROTEIN-RELATED"/>
    <property type="match status" value="1"/>
</dbReference>
<dbReference type="STRING" id="155974.SAMN04487818_102485"/>
<protein>
    <submittedName>
        <fullName evidence="8">Predicted arabinose efflux permease, MFS family</fullName>
    </submittedName>
</protein>
<evidence type="ECO:0000256" key="5">
    <source>
        <dbReference type="ARBA" id="ARBA00023136"/>
    </source>
</evidence>
<keyword evidence="3 6" id="KW-0812">Transmembrane</keyword>
<evidence type="ECO:0000259" key="7">
    <source>
        <dbReference type="PROSITE" id="PS50850"/>
    </source>
</evidence>
<dbReference type="PANTHER" id="PTHR23513:SF6">
    <property type="entry name" value="MAJOR FACILITATOR SUPERFAMILY ASSOCIATED DOMAIN-CONTAINING PROTEIN"/>
    <property type="match status" value="1"/>
</dbReference>
<feature type="transmembrane region" description="Helical" evidence="6">
    <location>
        <begin position="338"/>
        <end position="361"/>
    </location>
</feature>
<name>A0A1H9N3M0_9PSEU</name>
<feature type="transmembrane region" description="Helical" evidence="6">
    <location>
        <begin position="95"/>
        <end position="112"/>
    </location>
</feature>
<dbReference type="Pfam" id="PF07690">
    <property type="entry name" value="MFS_1"/>
    <property type="match status" value="1"/>
</dbReference>
<dbReference type="InterPro" id="IPR020846">
    <property type="entry name" value="MFS_dom"/>
</dbReference>
<feature type="transmembrane region" description="Helical" evidence="6">
    <location>
        <begin position="281"/>
        <end position="301"/>
    </location>
</feature>
<dbReference type="EMBL" id="FOGI01000002">
    <property type="protein sequence ID" value="SER30377.1"/>
    <property type="molecule type" value="Genomic_DNA"/>
</dbReference>
<dbReference type="Proteomes" id="UP000199051">
    <property type="component" value="Unassembled WGS sequence"/>
</dbReference>
<evidence type="ECO:0000313" key="8">
    <source>
        <dbReference type="EMBL" id="SER30377.1"/>
    </source>
</evidence>
<evidence type="ECO:0000313" key="9">
    <source>
        <dbReference type="Proteomes" id="UP000199051"/>
    </source>
</evidence>
<proteinExistence type="predicted"/>
<dbReference type="RefSeq" id="WP_092775384.1">
    <property type="nucleotide sequence ID" value="NZ_FOGI01000002.1"/>
</dbReference>
<keyword evidence="5 6" id="KW-0472">Membrane</keyword>
<reference evidence="9" key="1">
    <citation type="submission" date="2016-10" db="EMBL/GenBank/DDBJ databases">
        <authorList>
            <person name="Varghese N."/>
            <person name="Submissions S."/>
        </authorList>
    </citation>
    <scope>NUCLEOTIDE SEQUENCE [LARGE SCALE GENOMIC DNA]</scope>
    <source>
        <strain evidence="9">DSM 44260</strain>
    </source>
</reference>
<feature type="transmembrane region" description="Helical" evidence="6">
    <location>
        <begin position="307"/>
        <end position="326"/>
    </location>
</feature>
<dbReference type="AlphaFoldDB" id="A0A1H9N3M0"/>
<dbReference type="InterPro" id="IPR005829">
    <property type="entry name" value="Sugar_transporter_CS"/>
</dbReference>
<accession>A0A1H9N3M0</accession>